<dbReference type="Proteomes" id="UP000522333">
    <property type="component" value="Unassembled WGS sequence"/>
</dbReference>
<evidence type="ECO:0000313" key="2">
    <source>
        <dbReference type="Proteomes" id="UP000522333"/>
    </source>
</evidence>
<reference evidence="1 2" key="1">
    <citation type="submission" date="2020-04" db="EMBL/GenBank/DDBJ databases">
        <authorList>
            <person name="Hitch T.C.A."/>
            <person name="Wylensek D."/>
            <person name="Clavel T."/>
        </authorList>
    </citation>
    <scope>NUCLEOTIDE SEQUENCE [LARGE SCALE GENOMIC DNA]</scope>
    <source>
        <strain evidence="1 2">PG-251-APC-1</strain>
    </source>
</reference>
<proteinExistence type="predicted"/>
<dbReference type="EMBL" id="JABAFY010000031">
    <property type="protein sequence ID" value="NME52569.1"/>
    <property type="molecule type" value="Genomic_DNA"/>
</dbReference>
<name>A0A848CI64_9BACT</name>
<accession>A0A848CI64</accession>
<protein>
    <submittedName>
        <fullName evidence="1">Uncharacterized protein</fullName>
    </submittedName>
</protein>
<comment type="caution">
    <text evidence="1">The sequence shown here is derived from an EMBL/GenBank/DDBJ whole genome shotgun (WGS) entry which is preliminary data.</text>
</comment>
<organism evidence="1 2">
    <name type="scientific">Desulfovibrio piger</name>
    <dbReference type="NCBI Taxonomy" id="901"/>
    <lineage>
        <taxon>Bacteria</taxon>
        <taxon>Pseudomonadati</taxon>
        <taxon>Thermodesulfobacteriota</taxon>
        <taxon>Desulfovibrionia</taxon>
        <taxon>Desulfovibrionales</taxon>
        <taxon>Desulfovibrionaceae</taxon>
        <taxon>Desulfovibrio</taxon>
    </lineage>
</organism>
<dbReference type="RefSeq" id="WP_168935907.1">
    <property type="nucleotide sequence ID" value="NZ_JABAFY010000031.1"/>
</dbReference>
<dbReference type="AlphaFoldDB" id="A0A848CI64"/>
<gene>
    <name evidence="1" type="ORF">HF854_08560</name>
</gene>
<sequence>MADYYTELSVEIFQKDVDFPLDDLYAILTAMDENDFNKLPEVYKNTFPENFDDDDYFEGMLGIKVINNPDSLWLYSDGSPNIELIVNAVQAVMREHKSKCSVGFEWGYTCSKPRTDGFGGGAVFITRDSQDWLSTQGWLAGKRQDFPKTKDHGEK</sequence>
<evidence type="ECO:0000313" key="1">
    <source>
        <dbReference type="EMBL" id="NME52569.1"/>
    </source>
</evidence>